<name>A0ACB9ZBU2_9PEZI</name>
<comment type="caution">
    <text evidence="1">The sequence shown here is derived from an EMBL/GenBank/DDBJ whole genome shotgun (WGS) entry which is preliminary data.</text>
</comment>
<organism evidence="1 2">
    <name type="scientific">Hypoxylon rubiginosum</name>
    <dbReference type="NCBI Taxonomy" id="110542"/>
    <lineage>
        <taxon>Eukaryota</taxon>
        <taxon>Fungi</taxon>
        <taxon>Dikarya</taxon>
        <taxon>Ascomycota</taxon>
        <taxon>Pezizomycotina</taxon>
        <taxon>Sordariomycetes</taxon>
        <taxon>Xylariomycetidae</taxon>
        <taxon>Xylariales</taxon>
        <taxon>Hypoxylaceae</taxon>
        <taxon>Hypoxylon</taxon>
    </lineage>
</organism>
<dbReference type="EMBL" id="MU393431">
    <property type="protein sequence ID" value="KAI4869331.1"/>
    <property type="molecule type" value="Genomic_DNA"/>
</dbReference>
<evidence type="ECO:0000313" key="1">
    <source>
        <dbReference type="EMBL" id="KAI4869331.1"/>
    </source>
</evidence>
<dbReference type="Proteomes" id="UP001497700">
    <property type="component" value="Unassembled WGS sequence"/>
</dbReference>
<protein>
    <submittedName>
        <fullName evidence="1">Borealin N terminal-domain-containing protein</fullName>
    </submittedName>
</protein>
<reference evidence="1 2" key="1">
    <citation type="journal article" date="2022" name="New Phytol.">
        <title>Ecological generalism drives hyperdiversity of secondary metabolite gene clusters in xylarialean endophytes.</title>
        <authorList>
            <person name="Franco M.E.E."/>
            <person name="Wisecaver J.H."/>
            <person name="Arnold A.E."/>
            <person name="Ju Y.M."/>
            <person name="Slot J.C."/>
            <person name="Ahrendt S."/>
            <person name="Moore L.P."/>
            <person name="Eastman K.E."/>
            <person name="Scott K."/>
            <person name="Konkel Z."/>
            <person name="Mondo S.J."/>
            <person name="Kuo A."/>
            <person name="Hayes R.D."/>
            <person name="Haridas S."/>
            <person name="Andreopoulos B."/>
            <person name="Riley R."/>
            <person name="LaButti K."/>
            <person name="Pangilinan J."/>
            <person name="Lipzen A."/>
            <person name="Amirebrahimi M."/>
            <person name="Yan J."/>
            <person name="Adam C."/>
            <person name="Keymanesh K."/>
            <person name="Ng V."/>
            <person name="Louie K."/>
            <person name="Northen T."/>
            <person name="Drula E."/>
            <person name="Henrissat B."/>
            <person name="Hsieh H.M."/>
            <person name="Youens-Clark K."/>
            <person name="Lutzoni F."/>
            <person name="Miadlikowska J."/>
            <person name="Eastwood D.C."/>
            <person name="Hamelin R.C."/>
            <person name="Grigoriev I.V."/>
            <person name="U'Ren J.M."/>
        </authorList>
    </citation>
    <scope>NUCLEOTIDE SEQUENCE [LARGE SCALE GENOMIC DNA]</scope>
    <source>
        <strain evidence="1 2">CBS 119005</strain>
    </source>
</reference>
<accession>A0ACB9ZBU2</accession>
<proteinExistence type="predicted"/>
<gene>
    <name evidence="1" type="ORF">F4820DRAFT_29169</name>
</gene>
<sequence length="372" mass="39695">MAPVKATRKRKSNQSTSSDEDRMIPTMMGSPQRRSPIKKRRLGLSLAQKQALIDNLQLEITERARRLRAQYNIQAQQLRSRVEMRVNRIPTALRKVKLGDLLEKSLQPQQPPRPKPAYSARPPPVPAKDGTSHKPLPRKPVPTNDAPTAGRKRLSTEISGADKENQDAVENPKKRVRGAPAAAESAPIQPGHILSPTSSNTRIVPRERPASPTKSMITRPASPLKGPAPKASSNILSNMVEKAKGTRPAAGTRKATASSTTSSNTGPTATRTRQATAPSRPPTAASTRGRRKVSATSEASDGSTATVVKKTTATRATATRPASRAAKPAAPPPTRRTVMSTLKSATSKKPPASKATATPAATGTGRTLRKRA</sequence>
<keyword evidence="2" id="KW-1185">Reference proteome</keyword>
<evidence type="ECO:0000313" key="2">
    <source>
        <dbReference type="Proteomes" id="UP001497700"/>
    </source>
</evidence>